<proteinExistence type="inferred from homology"/>
<keyword evidence="6" id="KW-0249">Electron transport</keyword>
<evidence type="ECO:0000256" key="4">
    <source>
        <dbReference type="ARBA" id="ARBA00022630"/>
    </source>
</evidence>
<sequence>MMSMALNVVPAPLSHQCRRVPGRAARLQAPALKGSRAISRRSVAVSAKIGVFYSTSTGNTEEIAEWFSDENDCEAAQDIGDIELSTLSEYDGFIIGAPTWHTGADAARSGTAWDDVLDEIAALDLSGKKAAIFGLGDSGAYGDYFCDSMEELYQTFKSAGCEIVGQTPTDGYTFTDSKSVIDGKFIGCPFDSDNEADMSEERYAAFITTLKADGLIPA</sequence>
<dbReference type="InterPro" id="IPR008254">
    <property type="entry name" value="Flavodoxin/NO_synth"/>
</dbReference>
<keyword evidence="9" id="KW-1185">Reference proteome</keyword>
<dbReference type="AlphaFoldDB" id="A0AAE0LLD0"/>
<comment type="cofactor">
    <cofactor evidence="1">
        <name>FMN</name>
        <dbReference type="ChEBI" id="CHEBI:58210"/>
    </cofactor>
</comment>
<dbReference type="EMBL" id="LGRX02000123">
    <property type="protein sequence ID" value="KAK3289488.1"/>
    <property type="molecule type" value="Genomic_DNA"/>
</dbReference>
<reference evidence="8 9" key="1">
    <citation type="journal article" date="2015" name="Genome Biol. Evol.">
        <title>Comparative Genomics of a Bacterivorous Green Alga Reveals Evolutionary Causalities and Consequences of Phago-Mixotrophic Mode of Nutrition.</title>
        <authorList>
            <person name="Burns J.A."/>
            <person name="Paasch A."/>
            <person name="Narechania A."/>
            <person name="Kim E."/>
        </authorList>
    </citation>
    <scope>NUCLEOTIDE SEQUENCE [LARGE SCALE GENOMIC DNA]</scope>
    <source>
        <strain evidence="8 9">PLY_AMNH</strain>
    </source>
</reference>
<evidence type="ECO:0000313" key="9">
    <source>
        <dbReference type="Proteomes" id="UP001190700"/>
    </source>
</evidence>
<evidence type="ECO:0000256" key="6">
    <source>
        <dbReference type="ARBA" id="ARBA00022982"/>
    </source>
</evidence>
<accession>A0AAE0LLD0</accession>
<protein>
    <recommendedName>
        <fullName evidence="7">Flavodoxin-like domain-containing protein</fullName>
    </recommendedName>
</protein>
<evidence type="ECO:0000256" key="3">
    <source>
        <dbReference type="ARBA" id="ARBA00022448"/>
    </source>
</evidence>
<dbReference type="NCBIfam" id="TIGR01752">
    <property type="entry name" value="flav_long"/>
    <property type="match status" value="1"/>
</dbReference>
<name>A0AAE0LLD0_9CHLO</name>
<dbReference type="PANTHER" id="PTHR42809:SF1">
    <property type="entry name" value="FLAVODOXIN 1"/>
    <property type="match status" value="1"/>
</dbReference>
<evidence type="ECO:0000313" key="8">
    <source>
        <dbReference type="EMBL" id="KAK3289488.1"/>
    </source>
</evidence>
<dbReference type="PROSITE" id="PS50902">
    <property type="entry name" value="FLAVODOXIN_LIKE"/>
    <property type="match status" value="1"/>
</dbReference>
<evidence type="ECO:0000256" key="5">
    <source>
        <dbReference type="ARBA" id="ARBA00022643"/>
    </source>
</evidence>
<keyword evidence="4" id="KW-0285">Flavoprotein</keyword>
<keyword evidence="3" id="KW-0813">Transport</keyword>
<dbReference type="PANTHER" id="PTHR42809">
    <property type="entry name" value="FLAVODOXIN 2"/>
    <property type="match status" value="1"/>
</dbReference>
<organism evidence="8 9">
    <name type="scientific">Cymbomonas tetramitiformis</name>
    <dbReference type="NCBI Taxonomy" id="36881"/>
    <lineage>
        <taxon>Eukaryota</taxon>
        <taxon>Viridiplantae</taxon>
        <taxon>Chlorophyta</taxon>
        <taxon>Pyramimonadophyceae</taxon>
        <taxon>Pyramimonadales</taxon>
        <taxon>Pyramimonadaceae</taxon>
        <taxon>Cymbomonas</taxon>
    </lineage>
</organism>
<comment type="similarity">
    <text evidence="2">Belongs to the flavodoxin family.</text>
</comment>
<comment type="caution">
    <text evidence="8">The sequence shown here is derived from an EMBL/GenBank/DDBJ whole genome shotgun (WGS) entry which is preliminary data.</text>
</comment>
<dbReference type="GO" id="GO:0010181">
    <property type="term" value="F:FMN binding"/>
    <property type="evidence" value="ECO:0007669"/>
    <property type="project" value="InterPro"/>
</dbReference>
<dbReference type="Pfam" id="PF00258">
    <property type="entry name" value="Flavodoxin_1"/>
    <property type="match status" value="1"/>
</dbReference>
<dbReference type="Gene3D" id="3.40.50.360">
    <property type="match status" value="1"/>
</dbReference>
<keyword evidence="5" id="KW-0288">FMN</keyword>
<dbReference type="Proteomes" id="UP001190700">
    <property type="component" value="Unassembled WGS sequence"/>
</dbReference>
<dbReference type="InterPro" id="IPR010086">
    <property type="entry name" value="Flavodoxin_lc"/>
</dbReference>
<dbReference type="InterPro" id="IPR050619">
    <property type="entry name" value="Flavodoxin"/>
</dbReference>
<dbReference type="NCBIfam" id="NF006738">
    <property type="entry name" value="PRK09267.1-4"/>
    <property type="match status" value="1"/>
</dbReference>
<evidence type="ECO:0000259" key="7">
    <source>
        <dbReference type="PROSITE" id="PS50902"/>
    </source>
</evidence>
<evidence type="ECO:0000256" key="1">
    <source>
        <dbReference type="ARBA" id="ARBA00001917"/>
    </source>
</evidence>
<dbReference type="InterPro" id="IPR029039">
    <property type="entry name" value="Flavoprotein-like_sf"/>
</dbReference>
<gene>
    <name evidence="8" type="ORF">CYMTET_3100</name>
</gene>
<evidence type="ECO:0000256" key="2">
    <source>
        <dbReference type="ARBA" id="ARBA00005267"/>
    </source>
</evidence>
<feature type="domain" description="Flavodoxin-like" evidence="7">
    <location>
        <begin position="49"/>
        <end position="211"/>
    </location>
</feature>
<dbReference type="SUPFAM" id="SSF52218">
    <property type="entry name" value="Flavoproteins"/>
    <property type="match status" value="1"/>
</dbReference>